<gene>
    <name evidence="3" type="ORF">D7322_24865</name>
</gene>
<dbReference type="EMBL" id="RBWS01000025">
    <property type="protein sequence ID" value="RKO68843.1"/>
    <property type="molecule type" value="Genomic_DNA"/>
</dbReference>
<evidence type="ECO:0000256" key="1">
    <source>
        <dbReference type="ARBA" id="ARBA00022676"/>
    </source>
</evidence>
<dbReference type="InterPro" id="IPR004629">
    <property type="entry name" value="WecG_TagA_CpsF"/>
</dbReference>
<keyword evidence="1" id="KW-0328">Glycosyltransferase</keyword>
<evidence type="ECO:0000313" key="3">
    <source>
        <dbReference type="EMBL" id="RKO68843.1"/>
    </source>
</evidence>
<dbReference type="RefSeq" id="WP_121126883.1">
    <property type="nucleotide sequence ID" value="NZ_CP158959.1"/>
</dbReference>
<dbReference type="PANTHER" id="PTHR34136">
    <property type="match status" value="1"/>
</dbReference>
<proteinExistence type="predicted"/>
<evidence type="ECO:0000313" key="4">
    <source>
        <dbReference type="Proteomes" id="UP000282423"/>
    </source>
</evidence>
<keyword evidence="4" id="KW-1185">Reference proteome</keyword>
<protein>
    <submittedName>
        <fullName evidence="3">Glycosyltransferase</fullName>
    </submittedName>
</protein>
<dbReference type="CDD" id="cd06533">
    <property type="entry name" value="Glyco_transf_WecG_TagA"/>
    <property type="match status" value="1"/>
</dbReference>
<keyword evidence="2 3" id="KW-0808">Transferase</keyword>
<dbReference type="Proteomes" id="UP000282423">
    <property type="component" value="Unassembled WGS sequence"/>
</dbReference>
<dbReference type="NCBIfam" id="TIGR00696">
    <property type="entry name" value="wecG_tagA_cpsF"/>
    <property type="match status" value="1"/>
</dbReference>
<reference evidence="3 4" key="1">
    <citation type="submission" date="2018-10" db="EMBL/GenBank/DDBJ databases">
        <title>Sphingobacterium sp. M05W1-28.</title>
        <authorList>
            <person name="Cai H."/>
        </authorList>
    </citation>
    <scope>NUCLEOTIDE SEQUENCE [LARGE SCALE GENOMIC DNA]</scope>
    <source>
        <strain evidence="3 4">M05W1-28</strain>
    </source>
</reference>
<name>A0A420VR60_9SPHI</name>
<comment type="caution">
    <text evidence="3">The sequence shown here is derived from an EMBL/GenBank/DDBJ whole genome shotgun (WGS) entry which is preliminary data.</text>
</comment>
<evidence type="ECO:0000256" key="2">
    <source>
        <dbReference type="ARBA" id="ARBA00022679"/>
    </source>
</evidence>
<dbReference type="OrthoDB" id="9771846at2"/>
<dbReference type="Pfam" id="PF03808">
    <property type="entry name" value="Glyco_tran_WecG"/>
    <property type="match status" value="1"/>
</dbReference>
<dbReference type="PANTHER" id="PTHR34136:SF1">
    <property type="entry name" value="UDP-N-ACETYL-D-MANNOSAMINURONIC ACID TRANSFERASE"/>
    <property type="match status" value="1"/>
</dbReference>
<dbReference type="GO" id="GO:0016758">
    <property type="term" value="F:hexosyltransferase activity"/>
    <property type="evidence" value="ECO:0007669"/>
    <property type="project" value="TreeGrafter"/>
</dbReference>
<accession>A0A420VR60</accession>
<organism evidence="3 4">
    <name type="scientific">Sphingobacterium puteale</name>
    <dbReference type="NCBI Taxonomy" id="2420510"/>
    <lineage>
        <taxon>Bacteria</taxon>
        <taxon>Pseudomonadati</taxon>
        <taxon>Bacteroidota</taxon>
        <taxon>Sphingobacteriia</taxon>
        <taxon>Sphingobacteriales</taxon>
        <taxon>Sphingobacteriaceae</taxon>
        <taxon>Sphingobacterium</taxon>
    </lineage>
</organism>
<dbReference type="AlphaFoldDB" id="A0A420VR60"/>
<sequence length="262" mass="30002">MKTQQIFNIKMLDIQLPELLAQMDSGVLITPNVDHLMKLQKDHDFYQIYNQAEWIICDSNIVQLGLRLLGRPVQQVIPGSTLFPMYYDYHKTHEDISLFLLGAAPGIAHKAAVNINQKAGRQMVVGAHSPSFGFEKNEAECQEIIALINQSGASVLVVGVGAPKQEKWIYKYKNQLPGVKLFMALGATIDFEAGTLKRAPLWIQRLGLEWLYRLVKEPKRLWKRYILDDMPFFYLILKEKLRRYRNPFAPHPASELVDSPKP</sequence>